<accession>A0AA47MY24</accession>
<evidence type="ECO:0000259" key="1">
    <source>
        <dbReference type="Pfam" id="PF24525"/>
    </source>
</evidence>
<evidence type="ECO:0000313" key="3">
    <source>
        <dbReference type="Proteomes" id="UP001174136"/>
    </source>
</evidence>
<protein>
    <recommendedName>
        <fullName evidence="1">TTC3/DZIP3-like helical domain-containing protein</fullName>
    </recommendedName>
</protein>
<gene>
    <name evidence="2" type="ORF">N1851_010875</name>
</gene>
<proteinExistence type="predicted"/>
<dbReference type="InterPro" id="IPR056872">
    <property type="entry name" value="TTC3/DZIP3-like_helical"/>
</dbReference>
<dbReference type="Proteomes" id="UP001174136">
    <property type="component" value="Unassembled WGS sequence"/>
</dbReference>
<feature type="domain" description="TTC3/DZIP3-like helical" evidence="1">
    <location>
        <begin position="49"/>
        <end position="114"/>
    </location>
</feature>
<organism evidence="2 3">
    <name type="scientific">Merluccius polli</name>
    <name type="common">Benguela hake</name>
    <name type="synonym">Merluccius cadenati</name>
    <dbReference type="NCBI Taxonomy" id="89951"/>
    <lineage>
        <taxon>Eukaryota</taxon>
        <taxon>Metazoa</taxon>
        <taxon>Chordata</taxon>
        <taxon>Craniata</taxon>
        <taxon>Vertebrata</taxon>
        <taxon>Euteleostomi</taxon>
        <taxon>Actinopterygii</taxon>
        <taxon>Neopterygii</taxon>
        <taxon>Teleostei</taxon>
        <taxon>Neoteleostei</taxon>
        <taxon>Acanthomorphata</taxon>
        <taxon>Zeiogadaria</taxon>
        <taxon>Gadariae</taxon>
        <taxon>Gadiformes</taxon>
        <taxon>Gadoidei</taxon>
        <taxon>Merlucciidae</taxon>
        <taxon>Merluccius</taxon>
    </lineage>
</organism>
<name>A0AA47MY24_MERPO</name>
<keyword evidence="3" id="KW-1185">Reference proteome</keyword>
<dbReference type="EMBL" id="JAOPHQ010001997">
    <property type="protein sequence ID" value="KAK0148793.1"/>
    <property type="molecule type" value="Genomic_DNA"/>
</dbReference>
<comment type="caution">
    <text evidence="2">The sequence shown here is derived from an EMBL/GenBank/DDBJ whole genome shotgun (WGS) entry which is preliminary data.</text>
</comment>
<evidence type="ECO:0000313" key="2">
    <source>
        <dbReference type="EMBL" id="KAK0148793.1"/>
    </source>
</evidence>
<dbReference type="AlphaFoldDB" id="A0AA47MY24"/>
<dbReference type="Pfam" id="PF24525">
    <property type="entry name" value="TTC3"/>
    <property type="match status" value="1"/>
</dbReference>
<reference evidence="2" key="1">
    <citation type="journal article" date="2023" name="Front. Mar. Sci.">
        <title>A new Merluccius polli reference genome to investigate the effects of global change in West African waters.</title>
        <authorList>
            <person name="Mateo J.L."/>
            <person name="Blanco-Fernandez C."/>
            <person name="Garcia-Vazquez E."/>
            <person name="Machado-Schiaffino G."/>
        </authorList>
    </citation>
    <scope>NUCLEOTIDE SEQUENCE</scope>
    <source>
        <strain evidence="2">C29</strain>
        <tissue evidence="2">Fin</tissue>
    </source>
</reference>
<sequence length="117" mass="13616">MHRLSRSLQEKTAKYKKQLSDCCDLSKGKHVVLLDPSMPAWSKQAYRFYSNQSAAEKMRMEDEIKRYHDSCTEAAARSRAAELSILENMRRQSLYCLQKSLSDSREILLKLDEVALR</sequence>